<dbReference type="RefSeq" id="WP_269579162.1">
    <property type="nucleotide sequence ID" value="NZ_CP114588.1"/>
</dbReference>
<organism evidence="1 2">
    <name type="scientific">Salinivibrio kushneri</name>
    <dbReference type="NCBI Taxonomy" id="1908198"/>
    <lineage>
        <taxon>Bacteria</taxon>
        <taxon>Pseudomonadati</taxon>
        <taxon>Pseudomonadota</taxon>
        <taxon>Gammaproteobacteria</taxon>
        <taxon>Vibrionales</taxon>
        <taxon>Vibrionaceae</taxon>
        <taxon>Salinivibrio</taxon>
    </lineage>
</organism>
<sequence length="62" mass="6715">MSRGLVGIKLGVSGYIDGLNGDADGGEGNRLNPNWFLQLILVDKKSLLYRMRVSKAGGMAYQ</sequence>
<evidence type="ECO:0000313" key="1">
    <source>
        <dbReference type="EMBL" id="WBA08815.1"/>
    </source>
</evidence>
<evidence type="ECO:0000313" key="2">
    <source>
        <dbReference type="Proteomes" id="UP001164748"/>
    </source>
</evidence>
<accession>A0AA47KKW9</accession>
<dbReference type="Proteomes" id="UP001164748">
    <property type="component" value="Chromosome"/>
</dbReference>
<gene>
    <name evidence="1" type="ORF">N8M53_00870</name>
</gene>
<name>A0AA47KKW9_9GAMM</name>
<dbReference type="AlphaFoldDB" id="A0AA47KKW9"/>
<reference evidence="1" key="1">
    <citation type="submission" date="2022-09" db="EMBL/GenBank/DDBJ databases">
        <authorList>
            <person name="Li Z.-J."/>
        </authorList>
    </citation>
    <scope>NUCLEOTIDE SEQUENCE</scope>
    <source>
        <strain evidence="1">TGB11</strain>
    </source>
</reference>
<proteinExistence type="predicted"/>
<protein>
    <submittedName>
        <fullName evidence="1">Uncharacterized protein</fullName>
    </submittedName>
</protein>
<dbReference type="EMBL" id="CP114588">
    <property type="protein sequence ID" value="WBA08815.1"/>
    <property type="molecule type" value="Genomic_DNA"/>
</dbReference>